<name>A0AAV8C327_9POAL</name>
<dbReference type="EMBL" id="JAMFTS010000005">
    <property type="protein sequence ID" value="KAJ4748433.1"/>
    <property type="molecule type" value="Genomic_DNA"/>
</dbReference>
<dbReference type="Proteomes" id="UP001140206">
    <property type="component" value="Chromosome 5"/>
</dbReference>
<evidence type="ECO:0000313" key="3">
    <source>
        <dbReference type="EMBL" id="KAJ4748433.1"/>
    </source>
</evidence>
<evidence type="ECO:0000259" key="2">
    <source>
        <dbReference type="Pfam" id="PF23598"/>
    </source>
</evidence>
<evidence type="ECO:0000313" key="4">
    <source>
        <dbReference type="Proteomes" id="UP001140206"/>
    </source>
</evidence>
<dbReference type="SUPFAM" id="SSF52058">
    <property type="entry name" value="L domain-like"/>
    <property type="match status" value="1"/>
</dbReference>
<dbReference type="Pfam" id="PF23598">
    <property type="entry name" value="LRR_14"/>
    <property type="match status" value="1"/>
</dbReference>
<dbReference type="Gene3D" id="3.80.10.10">
    <property type="entry name" value="Ribonuclease Inhibitor"/>
    <property type="match status" value="1"/>
</dbReference>
<sequence length="253" mass="29484">MGPSSSANLENLVILKGVVARDEWKVKLPHFPHIRKLGVFIDSDIDWEALTNSMAKLEHLDYLSVTGDRYAVFTPGLETVTDPQWYRYTPAFRSYKQLRSLRLNYSWPRNIVCDSSFFPPHLVKLTLKNSYLEQDVLSELKKLPSLKVLRMLDFSYSGKRLVFYAKGFKSLQLLKLSCLLNLQELKVEEGAMPMLNLLKIRYCIQLEMVPDLQYLTNLRELKLREMSDEFMSKLKGVDRQKVEHIPSVSLKRH</sequence>
<feature type="domain" description="Disease resistance R13L4/SHOC-2-like LRR" evidence="2">
    <location>
        <begin position="4"/>
        <end position="208"/>
    </location>
</feature>
<evidence type="ECO:0000256" key="1">
    <source>
        <dbReference type="ARBA" id="ARBA00022737"/>
    </source>
</evidence>
<gene>
    <name evidence="3" type="ORF">LUZ62_082838</name>
</gene>
<keyword evidence="4" id="KW-1185">Reference proteome</keyword>
<proteinExistence type="predicted"/>
<accession>A0AAV8C327</accession>
<comment type="caution">
    <text evidence="3">The sequence shown here is derived from an EMBL/GenBank/DDBJ whole genome shotgun (WGS) entry which is preliminary data.</text>
</comment>
<organism evidence="3 4">
    <name type="scientific">Rhynchospora pubera</name>
    <dbReference type="NCBI Taxonomy" id="906938"/>
    <lineage>
        <taxon>Eukaryota</taxon>
        <taxon>Viridiplantae</taxon>
        <taxon>Streptophyta</taxon>
        <taxon>Embryophyta</taxon>
        <taxon>Tracheophyta</taxon>
        <taxon>Spermatophyta</taxon>
        <taxon>Magnoliopsida</taxon>
        <taxon>Liliopsida</taxon>
        <taxon>Poales</taxon>
        <taxon>Cyperaceae</taxon>
        <taxon>Cyperoideae</taxon>
        <taxon>Rhynchosporeae</taxon>
        <taxon>Rhynchospora</taxon>
    </lineage>
</organism>
<keyword evidence="1" id="KW-0677">Repeat</keyword>
<reference evidence="3" key="1">
    <citation type="submission" date="2022-08" db="EMBL/GenBank/DDBJ databases">
        <authorList>
            <person name="Marques A."/>
        </authorList>
    </citation>
    <scope>NUCLEOTIDE SEQUENCE</scope>
    <source>
        <strain evidence="3">RhyPub2mFocal</strain>
        <tissue evidence="3">Leaves</tissue>
    </source>
</reference>
<dbReference type="AlphaFoldDB" id="A0AAV8C327"/>
<dbReference type="PANTHER" id="PTHR15140">
    <property type="entry name" value="TUBULIN-SPECIFIC CHAPERONE E"/>
    <property type="match status" value="1"/>
</dbReference>
<dbReference type="PANTHER" id="PTHR15140:SF37">
    <property type="entry name" value="UBIQUITIN-LIKE DOMAIN-CONTAINING PROTEIN"/>
    <property type="match status" value="1"/>
</dbReference>
<dbReference type="InterPro" id="IPR032675">
    <property type="entry name" value="LRR_dom_sf"/>
</dbReference>
<protein>
    <submittedName>
        <fullName evidence="3">Disease resistance protein (CC-NBS-LRR class) family</fullName>
    </submittedName>
</protein>
<dbReference type="InterPro" id="IPR055414">
    <property type="entry name" value="LRR_R13L4/SHOC2-like"/>
</dbReference>